<proteinExistence type="evidence at protein level"/>
<organism evidence="3 4">
    <name type="scientific">Caenorhabditis elegans</name>
    <dbReference type="NCBI Taxonomy" id="6239"/>
    <lineage>
        <taxon>Eukaryota</taxon>
        <taxon>Metazoa</taxon>
        <taxon>Ecdysozoa</taxon>
        <taxon>Nematoda</taxon>
        <taxon>Chromadorea</taxon>
        <taxon>Rhabditida</taxon>
        <taxon>Rhabditina</taxon>
        <taxon>Rhabditomorpha</taxon>
        <taxon>Rhabditoidea</taxon>
        <taxon>Rhabditidae</taxon>
        <taxon>Peloderinae</taxon>
        <taxon>Caenorhabditis</taxon>
    </lineage>
</organism>
<dbReference type="RefSeq" id="NP_505059.1">
    <property type="nucleotide sequence ID" value="NM_072658.3"/>
</dbReference>
<dbReference type="HOGENOM" id="CLU_048640_0_0_1"/>
<keyword evidence="6" id="KW-1267">Proteomics identification</keyword>
<name>Q9N2U8_CAEEL</name>
<protein>
    <submittedName>
        <fullName evidence="3">SPK domain-containing protein</fullName>
    </submittedName>
</protein>
<dbReference type="OrthoDB" id="5797016at2759"/>
<evidence type="ECO:0000259" key="2">
    <source>
        <dbReference type="SMART" id="SM00583"/>
    </source>
</evidence>
<dbReference type="InParanoid" id="Q9N2U8"/>
<evidence type="ECO:0000313" key="3">
    <source>
        <dbReference type="EMBL" id="CCD71180.1"/>
    </source>
</evidence>
<dbReference type="AlphaFoldDB" id="Q9N2U8"/>
<gene>
    <name evidence="3" type="ORF">CELE_Y97E10AR.3</name>
    <name evidence="3 5" type="ORF">Y97E10AR.3</name>
</gene>
<evidence type="ECO:0007829" key="6">
    <source>
        <dbReference type="PeptideAtlas" id="Q9N2U8"/>
    </source>
</evidence>
<reference evidence="3 4" key="1">
    <citation type="journal article" date="1998" name="Science">
        <title>Genome sequence of the nematode C. elegans: a platform for investigating biology.</title>
        <authorList>
            <consortium name="The C. elegans sequencing consortium"/>
            <person name="Sulson J.E."/>
            <person name="Waterston R."/>
        </authorList>
    </citation>
    <scope>NUCLEOTIDE SEQUENCE [LARGE SCALE GENOMIC DNA]</scope>
    <source>
        <strain evidence="3 4">Bristol N2</strain>
    </source>
</reference>
<dbReference type="eggNOG" id="ENOG502THF2">
    <property type="taxonomic scope" value="Eukaryota"/>
</dbReference>
<sequence length="309" mass="35570">MKQFSKQEELNMWNFLLKEIVNPVSGLIERDRLKPKGLSLWEKYRLEVNTIRSATSLRKRFSMPGFPTPLAMNFDLESQAKLHYALSIPVDEFQLNELLQIADVDLDEFSCIIRYKERRPGGFEMRQFHNRRKRTSHLPNECMPEAKSSRLDFAGLLLNTEPLLLEEDFKLEPLDDTAQDSQDSQVDVVDRESGSQESITDLLGSLKNNMNSTMLDVLEHFKLNANFEGINYAPQNIEHPEILNEANEVRMTTFLESLDSLTSEIASPELDTIQLKIKSAIEKSQEENKMIPMSKVKMMMEATLAMMGF</sequence>
<keyword evidence="4" id="KW-1185">Reference proteome</keyword>
<dbReference type="GeneID" id="179175"/>
<dbReference type="FunCoup" id="Q9N2U8">
    <property type="interactions" value="1385"/>
</dbReference>
<dbReference type="SMR" id="Q9N2U8"/>
<feature type="region of interest" description="Disordered" evidence="1">
    <location>
        <begin position="174"/>
        <end position="194"/>
    </location>
</feature>
<evidence type="ECO:0000313" key="4">
    <source>
        <dbReference type="Proteomes" id="UP000001940"/>
    </source>
</evidence>
<dbReference type="CTD" id="179175"/>
<dbReference type="WormBase" id="Y97E10AR.3">
    <property type="protein sequence ID" value="CE23172"/>
    <property type="gene ID" value="WBGene00022398"/>
</dbReference>
<dbReference type="SMART" id="SM00583">
    <property type="entry name" value="SPK"/>
    <property type="match status" value="1"/>
</dbReference>
<dbReference type="PaxDb" id="6239-Y97E10AR.3"/>
<dbReference type="PeptideAtlas" id="Q9N2U8"/>
<dbReference type="KEGG" id="cel:CELE_Y97E10AR.3"/>
<dbReference type="PANTHER" id="PTHR23362:SF2">
    <property type="entry name" value="PROTEIN FAR1-RELATED SEQUENCE-RELATED"/>
    <property type="match status" value="1"/>
</dbReference>
<dbReference type="EMBL" id="BX284605">
    <property type="protein sequence ID" value="CCD71180.1"/>
    <property type="molecule type" value="Genomic_DNA"/>
</dbReference>
<dbReference type="OMA" id="KVKMMME"/>
<dbReference type="AGR" id="WB:WBGene00022398"/>
<evidence type="ECO:0000256" key="1">
    <source>
        <dbReference type="SAM" id="MobiDB-lite"/>
    </source>
</evidence>
<dbReference type="PANTHER" id="PTHR23362">
    <property type="entry name" value="L-PLASTIN-RELATED"/>
    <property type="match status" value="1"/>
</dbReference>
<dbReference type="Proteomes" id="UP000001940">
    <property type="component" value="Chromosome V"/>
</dbReference>
<dbReference type="Pfam" id="PF04435">
    <property type="entry name" value="SPK"/>
    <property type="match status" value="1"/>
</dbReference>
<dbReference type="Bgee" id="WBGene00022398">
    <property type="expression patterns" value="Expressed in germ line (C elegans) and 4 other cell types or tissues"/>
</dbReference>
<accession>Q9N2U8</accession>
<feature type="domain" description="SPK" evidence="2">
    <location>
        <begin position="8"/>
        <end position="127"/>
    </location>
</feature>
<evidence type="ECO:0000313" key="5">
    <source>
        <dbReference type="WormBase" id="Y97E10AR.3"/>
    </source>
</evidence>
<dbReference type="UCSC" id="Y97E10AR.3">
    <property type="organism name" value="c. elegans"/>
</dbReference>
<dbReference type="InterPro" id="IPR053315">
    <property type="entry name" value="Peptidase_C14A"/>
</dbReference>
<dbReference type="InterPro" id="IPR006570">
    <property type="entry name" value="SPK_dom"/>
</dbReference>